<keyword evidence="10" id="KW-0832">Ubl conjugation</keyword>
<dbReference type="InterPro" id="IPR002083">
    <property type="entry name" value="MATH/TRAF_dom"/>
</dbReference>
<sequence length="563" mass="65224">MNGNSQMASGGSQHLSASLTRQTSNSAISLDFESNGEYAFVEKLQERYKCAFCHSVLHNPHQTGCGHRFCHKCVTSLRENNELPVCPLDKETIRPHEIYQDNYCKREVLNLLVFCKNIPECNVKVTLGRYQDHLKQCFYEITECANDGCRDEILRKDLNEHLQGQCKFREEACQHCKRSMVAVNLKTHVENYCPRFPVPCPNKCTHVLPRAEIDDHLCVCPEADLECPFKNYGCLVKEKRGNIKKHEETFLRKHMLLVLKRNTRLEEQIFELYKNLELKENKIQQLADAVKKCENDYRQFIQYFSTNGNLPTSTQTLATRIDNSVWLETEVKQLVQRVAQEQSRLDLRPVLATIEDVWGKLALMETYERRLVGLELQSEKHNDLLSVHKAQLSINEERFRLLESTCYDGKLIWKILEYKKKKREASEGRTPSIFSQPFYTSRSGYRLCARAYLNGDGSGKGEHMSLYFVVMRGEYDSLLPWPFKQRVTLMLLDQSRKKHHVVSVFKPDPNSSSFRRPEGEMNIASGCPRFVSHCVLEDAANSYIKDDALFIKIVVDLTDLEEL</sequence>
<dbReference type="PROSITE" id="PS50144">
    <property type="entry name" value="MATH"/>
    <property type="match status" value="1"/>
</dbReference>
<dbReference type="Proteomes" id="UP001066276">
    <property type="component" value="Chromosome 5"/>
</dbReference>
<evidence type="ECO:0000256" key="12">
    <source>
        <dbReference type="ARBA" id="ARBA00057263"/>
    </source>
</evidence>
<evidence type="ECO:0000256" key="8">
    <source>
        <dbReference type="ARBA" id="ARBA00022771"/>
    </source>
</evidence>
<dbReference type="PROSITE" id="PS50089">
    <property type="entry name" value="ZF_RING_2"/>
    <property type="match status" value="1"/>
</dbReference>
<evidence type="ECO:0000256" key="5">
    <source>
        <dbReference type="ARBA" id="ARBA00022703"/>
    </source>
</evidence>
<dbReference type="InterPro" id="IPR017907">
    <property type="entry name" value="Znf_RING_CS"/>
</dbReference>
<dbReference type="PANTHER" id="PTHR10131:SF83">
    <property type="entry name" value="TNF RECEPTOR-ASSOCIATED FACTOR 5"/>
    <property type="match status" value="1"/>
</dbReference>
<dbReference type="Pfam" id="PF21363">
    <property type="entry name" value="TRAF3_RING"/>
    <property type="match status" value="1"/>
</dbReference>
<dbReference type="PANTHER" id="PTHR10131">
    <property type="entry name" value="TNF RECEPTOR ASSOCIATED FACTOR"/>
    <property type="match status" value="1"/>
</dbReference>
<dbReference type="InterPro" id="IPR013083">
    <property type="entry name" value="Znf_RING/FYVE/PHD"/>
</dbReference>
<dbReference type="Pfam" id="PF02176">
    <property type="entry name" value="zf-TRAF"/>
    <property type="match status" value="1"/>
</dbReference>
<dbReference type="FunFam" id="3.30.40.10:FF:000323">
    <property type="entry name" value="TNF receptor-associated factor"/>
    <property type="match status" value="1"/>
</dbReference>
<dbReference type="PIRSF" id="PIRSF015614">
    <property type="entry name" value="TRAF"/>
    <property type="match status" value="1"/>
</dbReference>
<evidence type="ECO:0000256" key="13">
    <source>
        <dbReference type="PIRNR" id="PIRNR015614"/>
    </source>
</evidence>
<dbReference type="FunFam" id="3.30.40.10:FF:000356">
    <property type="entry name" value="TNF receptor-associated factor"/>
    <property type="match status" value="1"/>
</dbReference>
<evidence type="ECO:0000256" key="7">
    <source>
        <dbReference type="ARBA" id="ARBA00022737"/>
    </source>
</evidence>
<evidence type="ECO:0000256" key="11">
    <source>
        <dbReference type="ARBA" id="ARBA00023054"/>
    </source>
</evidence>
<comment type="subcellular location">
    <subcellularLocation>
        <location evidence="1">Cytoplasm</location>
        <location evidence="1">Cytosol</location>
    </subcellularLocation>
</comment>
<evidence type="ECO:0000256" key="3">
    <source>
        <dbReference type="ARBA" id="ARBA00022490"/>
    </source>
</evidence>
<comment type="function">
    <text evidence="12">Adapter protein and signal transducer that links members of the tumor necrosis factor receptor family to different signaling pathways by association with the receptor cytoplasmic domain and kinases. Mediates activation of NF-kappa-B and probably JNK. Seems to be involved in apoptosis. Plays a role in mediating activation of NF-kappa-B by EIF2AK2/PKR.</text>
</comment>
<dbReference type="InterPro" id="IPR008974">
    <property type="entry name" value="TRAF-like"/>
</dbReference>
<dbReference type="InterPro" id="IPR027130">
    <property type="entry name" value="TRAF5_C3HC3D_RING-HC_finger"/>
</dbReference>
<dbReference type="Gene3D" id="3.30.40.10">
    <property type="entry name" value="Zinc/RING finger domain, C3HC4 (zinc finger)"/>
    <property type="match status" value="3"/>
</dbReference>
<keyword evidence="3 13" id="KW-0963">Cytoplasm</keyword>
<feature type="domain" description="RING-type" evidence="16">
    <location>
        <begin position="50"/>
        <end position="90"/>
    </location>
</feature>
<feature type="domain" description="TRAF-type" evidence="18">
    <location>
        <begin position="133"/>
        <end position="186"/>
    </location>
</feature>
<dbReference type="EMBL" id="JANPWB010000009">
    <property type="protein sequence ID" value="KAJ1157412.1"/>
    <property type="molecule type" value="Genomic_DNA"/>
</dbReference>
<keyword evidence="7" id="KW-0677">Repeat</keyword>
<feature type="zinc finger region" description="TRAF-type" evidence="14">
    <location>
        <begin position="187"/>
        <end position="234"/>
    </location>
</feature>
<proteinExistence type="inferred from homology"/>
<dbReference type="CDD" id="cd16642">
    <property type="entry name" value="mRING-HC-C3HC3D_TRAF5"/>
    <property type="match status" value="1"/>
</dbReference>
<accession>A0AAV7S090</accession>
<comment type="similarity">
    <text evidence="2">Belongs to the TNF receptor-associated factor family. A subfamily.</text>
</comment>
<feature type="domain" description="MATH" evidence="17">
    <location>
        <begin position="408"/>
        <end position="555"/>
    </location>
</feature>
<feature type="coiled-coil region" evidence="15">
    <location>
        <begin position="262"/>
        <end position="296"/>
    </location>
</feature>
<dbReference type="GO" id="GO:0043123">
    <property type="term" value="P:positive regulation of canonical NF-kappaB signal transduction"/>
    <property type="evidence" value="ECO:0007669"/>
    <property type="project" value="InterPro"/>
</dbReference>
<evidence type="ECO:0000256" key="10">
    <source>
        <dbReference type="ARBA" id="ARBA00022843"/>
    </source>
</evidence>
<dbReference type="Pfam" id="PF21355">
    <property type="entry name" value="TRAF-mep_MATH"/>
    <property type="match status" value="1"/>
</dbReference>
<evidence type="ECO:0000259" key="17">
    <source>
        <dbReference type="PROSITE" id="PS50144"/>
    </source>
</evidence>
<gene>
    <name evidence="19" type="ORF">NDU88_010125</name>
</gene>
<dbReference type="InterPro" id="IPR012227">
    <property type="entry name" value="TNF_rcpt-assoc_TRAF_met"/>
</dbReference>
<dbReference type="PROSITE" id="PS00518">
    <property type="entry name" value="ZF_RING_1"/>
    <property type="match status" value="1"/>
</dbReference>
<reference evidence="19" key="1">
    <citation type="journal article" date="2022" name="bioRxiv">
        <title>Sequencing and chromosome-scale assembly of the giantPleurodeles waltlgenome.</title>
        <authorList>
            <person name="Brown T."/>
            <person name="Elewa A."/>
            <person name="Iarovenko S."/>
            <person name="Subramanian E."/>
            <person name="Araus A.J."/>
            <person name="Petzold A."/>
            <person name="Susuki M."/>
            <person name="Suzuki K.-i.T."/>
            <person name="Hayashi T."/>
            <person name="Toyoda A."/>
            <person name="Oliveira C."/>
            <person name="Osipova E."/>
            <person name="Leigh N.D."/>
            <person name="Simon A."/>
            <person name="Yun M.H."/>
        </authorList>
    </citation>
    <scope>NUCLEOTIDE SEQUENCE</scope>
    <source>
        <strain evidence="19">20211129_DDA</strain>
        <tissue evidence="19">Liver</tissue>
    </source>
</reference>
<dbReference type="GO" id="GO:0008270">
    <property type="term" value="F:zinc ion binding"/>
    <property type="evidence" value="ECO:0007669"/>
    <property type="project" value="UniProtKB-UniRule"/>
</dbReference>
<dbReference type="GO" id="GO:0006915">
    <property type="term" value="P:apoptotic process"/>
    <property type="evidence" value="ECO:0007669"/>
    <property type="project" value="UniProtKB-KW"/>
</dbReference>
<dbReference type="InterPro" id="IPR001841">
    <property type="entry name" value="Znf_RING"/>
</dbReference>
<dbReference type="InterPro" id="IPR049440">
    <property type="entry name" value="TRAF3/5_RING"/>
</dbReference>
<name>A0AAV7S090_PLEWA</name>
<evidence type="ECO:0000259" key="16">
    <source>
        <dbReference type="PROSITE" id="PS50089"/>
    </source>
</evidence>
<dbReference type="FunFam" id="2.60.210.10:FF:000001">
    <property type="entry name" value="TNF receptor-associated factor"/>
    <property type="match status" value="1"/>
</dbReference>
<keyword evidence="8 14" id="KW-0863">Zinc-finger</keyword>
<dbReference type="SUPFAM" id="SSF57850">
    <property type="entry name" value="RING/U-box"/>
    <property type="match status" value="1"/>
</dbReference>
<keyword evidence="5" id="KW-0053">Apoptosis</keyword>
<dbReference type="GO" id="GO:0031996">
    <property type="term" value="F:thioesterase binding"/>
    <property type="evidence" value="ECO:0007669"/>
    <property type="project" value="TreeGrafter"/>
</dbReference>
<dbReference type="SMART" id="SM00184">
    <property type="entry name" value="RING"/>
    <property type="match status" value="1"/>
</dbReference>
<dbReference type="SUPFAM" id="SSF49599">
    <property type="entry name" value="TRAF domain-like"/>
    <property type="match status" value="3"/>
</dbReference>
<keyword evidence="6 13" id="KW-0479">Metal-binding</keyword>
<dbReference type="PROSITE" id="PS50145">
    <property type="entry name" value="ZF_TRAF"/>
    <property type="match status" value="2"/>
</dbReference>
<dbReference type="GO" id="GO:0005164">
    <property type="term" value="F:tumor necrosis factor receptor binding"/>
    <property type="evidence" value="ECO:0007669"/>
    <property type="project" value="UniProtKB-UniRule"/>
</dbReference>
<dbReference type="FunFam" id="3.30.40.10:FF:000274">
    <property type="entry name" value="TNF receptor-associated factor"/>
    <property type="match status" value="1"/>
</dbReference>
<evidence type="ECO:0000256" key="1">
    <source>
        <dbReference type="ARBA" id="ARBA00004514"/>
    </source>
</evidence>
<keyword evidence="11 15" id="KW-0175">Coiled coil</keyword>
<dbReference type="GO" id="GO:0019221">
    <property type="term" value="P:cytokine-mediated signaling pathway"/>
    <property type="evidence" value="ECO:0007669"/>
    <property type="project" value="UniProtKB-ARBA"/>
</dbReference>
<dbReference type="SMART" id="SM00061">
    <property type="entry name" value="MATH"/>
    <property type="match status" value="1"/>
</dbReference>
<protein>
    <recommendedName>
        <fullName evidence="13">TNF receptor-associated factor</fullName>
        <ecNumber evidence="13">2.3.2.27</ecNumber>
    </recommendedName>
</protein>
<dbReference type="GO" id="GO:0061630">
    <property type="term" value="F:ubiquitin protein ligase activity"/>
    <property type="evidence" value="ECO:0007669"/>
    <property type="project" value="UniProtKB-EC"/>
</dbReference>
<dbReference type="InterPro" id="IPR049342">
    <property type="entry name" value="TRAF1-6_MATH_dom"/>
</dbReference>
<comment type="caution">
    <text evidence="19">The sequence shown here is derived from an EMBL/GenBank/DDBJ whole genome shotgun (WGS) entry which is preliminary data.</text>
</comment>
<evidence type="ECO:0000259" key="18">
    <source>
        <dbReference type="PROSITE" id="PS50145"/>
    </source>
</evidence>
<dbReference type="GO" id="GO:0005829">
    <property type="term" value="C:cytosol"/>
    <property type="evidence" value="ECO:0007669"/>
    <property type="project" value="UniProtKB-SubCell"/>
</dbReference>
<evidence type="ECO:0000256" key="6">
    <source>
        <dbReference type="ARBA" id="ARBA00022723"/>
    </source>
</evidence>
<dbReference type="InterPro" id="IPR001293">
    <property type="entry name" value="Znf_TRAF"/>
</dbReference>
<dbReference type="AlphaFoldDB" id="A0AAV7S090"/>
<evidence type="ECO:0000256" key="2">
    <source>
        <dbReference type="ARBA" id="ARBA00006608"/>
    </source>
</evidence>
<feature type="zinc finger region" description="TRAF-type" evidence="14">
    <location>
        <begin position="133"/>
        <end position="186"/>
    </location>
</feature>
<evidence type="ECO:0000256" key="15">
    <source>
        <dbReference type="SAM" id="Coils"/>
    </source>
</evidence>
<keyword evidence="4" id="KW-1017">Isopeptide bond</keyword>
<evidence type="ECO:0000313" key="19">
    <source>
        <dbReference type="EMBL" id="KAJ1157412.1"/>
    </source>
</evidence>
<comment type="catalytic activity">
    <reaction evidence="13">
        <text>S-ubiquitinyl-[E2 ubiquitin-conjugating enzyme]-L-cysteine + [acceptor protein]-L-lysine = [E2 ubiquitin-conjugating enzyme]-L-cysteine + N(6)-ubiquitinyl-[acceptor protein]-L-lysine.</text>
        <dbReference type="EC" id="2.3.2.27"/>
    </reaction>
</comment>
<evidence type="ECO:0000256" key="4">
    <source>
        <dbReference type="ARBA" id="ARBA00022499"/>
    </source>
</evidence>
<organism evidence="19 20">
    <name type="scientific">Pleurodeles waltl</name>
    <name type="common">Iberian ribbed newt</name>
    <dbReference type="NCBI Taxonomy" id="8319"/>
    <lineage>
        <taxon>Eukaryota</taxon>
        <taxon>Metazoa</taxon>
        <taxon>Chordata</taxon>
        <taxon>Craniata</taxon>
        <taxon>Vertebrata</taxon>
        <taxon>Euteleostomi</taxon>
        <taxon>Amphibia</taxon>
        <taxon>Batrachia</taxon>
        <taxon>Caudata</taxon>
        <taxon>Salamandroidea</taxon>
        <taxon>Salamandridae</taxon>
        <taxon>Pleurodelinae</taxon>
        <taxon>Pleurodeles</taxon>
    </lineage>
</organism>
<dbReference type="EC" id="2.3.2.27" evidence="13"/>
<keyword evidence="20" id="KW-1185">Reference proteome</keyword>
<dbReference type="GO" id="GO:0042981">
    <property type="term" value="P:regulation of apoptotic process"/>
    <property type="evidence" value="ECO:0007669"/>
    <property type="project" value="InterPro"/>
</dbReference>
<evidence type="ECO:0000256" key="9">
    <source>
        <dbReference type="ARBA" id="ARBA00022833"/>
    </source>
</evidence>
<keyword evidence="9 13" id="KW-0862">Zinc</keyword>
<feature type="domain" description="TRAF-type" evidence="18">
    <location>
        <begin position="187"/>
        <end position="234"/>
    </location>
</feature>
<evidence type="ECO:0000256" key="14">
    <source>
        <dbReference type="PROSITE-ProRule" id="PRU00207"/>
    </source>
</evidence>
<evidence type="ECO:0000313" key="20">
    <source>
        <dbReference type="Proteomes" id="UP001066276"/>
    </source>
</evidence>
<dbReference type="GO" id="GO:0009898">
    <property type="term" value="C:cytoplasmic side of plasma membrane"/>
    <property type="evidence" value="ECO:0007669"/>
    <property type="project" value="TreeGrafter"/>
</dbReference>
<dbReference type="Gene3D" id="2.60.210.10">
    <property type="entry name" value="Apoptosis, Tumor Necrosis Factor Receptor Associated Protein 2, Chain A"/>
    <property type="match status" value="1"/>
</dbReference>